<dbReference type="GO" id="GO:0005615">
    <property type="term" value="C:extracellular space"/>
    <property type="evidence" value="ECO:0007669"/>
    <property type="project" value="InterPro"/>
</dbReference>
<dbReference type="SUPFAM" id="SSF51120">
    <property type="entry name" value="beta-Roll"/>
    <property type="match status" value="1"/>
</dbReference>
<protein>
    <recommendedName>
        <fullName evidence="5">Peptidase M10 serralysin C-terminal domain-containing protein</fullName>
    </recommendedName>
</protein>
<dbReference type="InterPro" id="IPR011049">
    <property type="entry name" value="Serralysin-like_metalloprot_C"/>
</dbReference>
<evidence type="ECO:0000256" key="1">
    <source>
        <dbReference type="ARBA" id="ARBA00001913"/>
    </source>
</evidence>
<comment type="caution">
    <text evidence="6">The sequence shown here is derived from an EMBL/GenBank/DDBJ whole genome shotgun (WGS) entry which is preliminary data.</text>
</comment>
<evidence type="ECO:0000256" key="2">
    <source>
        <dbReference type="ARBA" id="ARBA00004613"/>
    </source>
</evidence>
<evidence type="ECO:0000313" key="6">
    <source>
        <dbReference type="EMBL" id="TNC43022.1"/>
    </source>
</evidence>
<comment type="cofactor">
    <cofactor evidence="1">
        <name>Ca(2+)</name>
        <dbReference type="ChEBI" id="CHEBI:29108"/>
    </cofactor>
</comment>
<name>A0A5C4MI41_9RHOB</name>
<evidence type="ECO:0000256" key="3">
    <source>
        <dbReference type="ARBA" id="ARBA00022525"/>
    </source>
</evidence>
<evidence type="ECO:0000259" key="5">
    <source>
        <dbReference type="Pfam" id="PF08548"/>
    </source>
</evidence>
<reference evidence="6 7" key="1">
    <citation type="submission" date="2019-06" db="EMBL/GenBank/DDBJ databases">
        <title>YIM 131921 draft genome.</title>
        <authorList>
            <person name="Jiang L."/>
        </authorList>
    </citation>
    <scope>NUCLEOTIDE SEQUENCE [LARGE SCALE GENOMIC DNA]</scope>
    <source>
        <strain evidence="6 7">YIM 131921</strain>
    </source>
</reference>
<dbReference type="InterPro" id="IPR050557">
    <property type="entry name" value="RTX_toxin/Mannuronan_C5-epim"/>
</dbReference>
<dbReference type="PROSITE" id="PS00330">
    <property type="entry name" value="HEMOLYSIN_CALCIUM"/>
    <property type="match status" value="3"/>
</dbReference>
<dbReference type="Pfam" id="PF00353">
    <property type="entry name" value="HemolysinCabind"/>
    <property type="match status" value="1"/>
</dbReference>
<organism evidence="6 7">
    <name type="scientific">Rubellimicrobium rubrum</name>
    <dbReference type="NCBI Taxonomy" id="2585369"/>
    <lineage>
        <taxon>Bacteria</taxon>
        <taxon>Pseudomonadati</taxon>
        <taxon>Pseudomonadota</taxon>
        <taxon>Alphaproteobacteria</taxon>
        <taxon>Rhodobacterales</taxon>
        <taxon>Roseobacteraceae</taxon>
        <taxon>Rubellimicrobium</taxon>
    </lineage>
</organism>
<dbReference type="Gene3D" id="2.150.10.10">
    <property type="entry name" value="Serralysin-like metalloprotease, C-terminal"/>
    <property type="match status" value="1"/>
</dbReference>
<feature type="domain" description="Peptidase M10 serralysin C-terminal" evidence="5">
    <location>
        <begin position="403"/>
        <end position="530"/>
    </location>
</feature>
<dbReference type="InterPro" id="IPR013858">
    <property type="entry name" value="Peptidase_M10B_C"/>
</dbReference>
<dbReference type="Pfam" id="PF08548">
    <property type="entry name" value="Peptidase_M10_C"/>
    <property type="match status" value="1"/>
</dbReference>
<evidence type="ECO:0000256" key="4">
    <source>
        <dbReference type="ARBA" id="ARBA00022737"/>
    </source>
</evidence>
<sequence>MAVKIGSLAPRSTVLDNGRLELSGALGTQTVRVGTNTFVYVAGQDDAGISGFRVNANGSLTNVANRADSDDVALSGVANFATATIDGSTYLYANSTYENGITAFRVNPTGTLTRVDVYFDSGPLELSGTTGRMSIAVVNGNPRLVVSGASDDGFSVFQIGFDGRLSRLANRTDAANPQFELNGAMDTATAVVGGRSLIFVAGRDDAGISSFELRPDERVVFRDSYSDSDGPAASLSGVTGLATATVAGATYVIAAGQYDNGVTSLAVNASGGLTFADNLTESTFSGLAGASSVTSFRLEGESFVAVSARNDDALSLVHVGRGGQLTEVTRVFDTAGTALGDGQYNSFAVVGGRPMLLATGADDNGVTAFEIGGRNDRLAGGRAADVLLGLGGNDVLIGNGGNDRLIGGFGADELVGGAGRDTLSGGAGADDFVFTSLAHSGTSAATADVIRGFGRGVDDIDLTTIDARSGSLRNDAFVLDTNGSFSAGEVRQRVVQGNLLIELNADADPQAEMAILLAGAQARLAASDFLL</sequence>
<evidence type="ECO:0000313" key="7">
    <source>
        <dbReference type="Proteomes" id="UP000305887"/>
    </source>
</evidence>
<keyword evidence="4" id="KW-0677">Repeat</keyword>
<accession>A0A5C4MI41</accession>
<dbReference type="EMBL" id="VDFU01000078">
    <property type="protein sequence ID" value="TNC43022.1"/>
    <property type="molecule type" value="Genomic_DNA"/>
</dbReference>
<dbReference type="PANTHER" id="PTHR38340:SF1">
    <property type="entry name" value="S-LAYER PROTEIN"/>
    <property type="match status" value="1"/>
</dbReference>
<proteinExistence type="predicted"/>
<dbReference type="PANTHER" id="PTHR38340">
    <property type="entry name" value="S-LAYER PROTEIN"/>
    <property type="match status" value="1"/>
</dbReference>
<gene>
    <name evidence="6" type="ORF">FHG66_21220</name>
</gene>
<dbReference type="GO" id="GO:0005509">
    <property type="term" value="F:calcium ion binding"/>
    <property type="evidence" value="ECO:0007669"/>
    <property type="project" value="InterPro"/>
</dbReference>
<dbReference type="Proteomes" id="UP000305887">
    <property type="component" value="Unassembled WGS sequence"/>
</dbReference>
<dbReference type="AlphaFoldDB" id="A0A5C4MI41"/>
<keyword evidence="7" id="KW-1185">Reference proteome</keyword>
<dbReference type="OrthoDB" id="9342475at2"/>
<dbReference type="InterPro" id="IPR001343">
    <property type="entry name" value="Hemolysn_Ca-bd"/>
</dbReference>
<dbReference type="InterPro" id="IPR018511">
    <property type="entry name" value="Hemolysin-typ_Ca-bd_CS"/>
</dbReference>
<dbReference type="Gene3D" id="2.130.10.10">
    <property type="entry name" value="YVTN repeat-like/Quinoprotein amine dehydrogenase"/>
    <property type="match status" value="1"/>
</dbReference>
<dbReference type="InterPro" id="IPR015943">
    <property type="entry name" value="WD40/YVTN_repeat-like_dom_sf"/>
</dbReference>
<dbReference type="PRINTS" id="PR00313">
    <property type="entry name" value="CABNDNGRPT"/>
</dbReference>
<comment type="subcellular location">
    <subcellularLocation>
        <location evidence="2">Secreted</location>
    </subcellularLocation>
</comment>
<keyword evidence="3" id="KW-0964">Secreted</keyword>